<evidence type="ECO:0000259" key="1">
    <source>
        <dbReference type="Pfam" id="PF08378"/>
    </source>
</evidence>
<feature type="domain" description="UvrD-like helicase C-terminal" evidence="2">
    <location>
        <begin position="654"/>
        <end position="705"/>
    </location>
</feature>
<evidence type="ECO:0008006" key="5">
    <source>
        <dbReference type="Google" id="ProtNLM"/>
    </source>
</evidence>
<dbReference type="SUPFAM" id="SSF52540">
    <property type="entry name" value="P-loop containing nucleoside triphosphate hydrolases"/>
    <property type="match status" value="1"/>
</dbReference>
<proteinExistence type="predicted"/>
<dbReference type="InterPro" id="IPR027785">
    <property type="entry name" value="UvrD-like_helicase_C"/>
</dbReference>
<gene>
    <name evidence="3" type="ORF">Dcae01_01042</name>
</gene>
<dbReference type="Pfam" id="PF13538">
    <property type="entry name" value="UvrD_C_2"/>
    <property type="match status" value="1"/>
</dbReference>
<protein>
    <recommendedName>
        <fullName evidence="5">DNA helicase</fullName>
    </recommendedName>
</protein>
<name>A0ABP9U9R3_9DEIO</name>
<feature type="domain" description="NERD" evidence="1">
    <location>
        <begin position="14"/>
        <end position="131"/>
    </location>
</feature>
<comment type="caution">
    <text evidence="3">The sequence shown here is derived from an EMBL/GenBank/DDBJ whole genome shotgun (WGS) entry which is preliminary data.</text>
</comment>
<evidence type="ECO:0000259" key="2">
    <source>
        <dbReference type="Pfam" id="PF13538"/>
    </source>
</evidence>
<accession>A0ABP9U9R3</accession>
<reference evidence="3 4" key="1">
    <citation type="submission" date="2024-02" db="EMBL/GenBank/DDBJ databases">
        <title>Deinococcus caeni NBRC 101312.</title>
        <authorList>
            <person name="Ichikawa N."/>
            <person name="Katano-Makiyama Y."/>
            <person name="Hidaka K."/>
        </authorList>
    </citation>
    <scope>NUCLEOTIDE SEQUENCE [LARGE SCALE GENOMIC DNA]</scope>
    <source>
        <strain evidence="3 4">NBRC 101312</strain>
    </source>
</reference>
<organism evidence="3 4">
    <name type="scientific">Deinococcus caeni</name>
    <dbReference type="NCBI Taxonomy" id="569127"/>
    <lineage>
        <taxon>Bacteria</taxon>
        <taxon>Thermotogati</taxon>
        <taxon>Deinococcota</taxon>
        <taxon>Deinococci</taxon>
        <taxon>Deinococcales</taxon>
        <taxon>Deinococcaceae</taxon>
        <taxon>Deinococcus</taxon>
    </lineage>
</organism>
<dbReference type="Gene3D" id="3.40.50.300">
    <property type="entry name" value="P-loop containing nucleotide triphosphate hydrolases"/>
    <property type="match status" value="2"/>
</dbReference>
<keyword evidence="4" id="KW-1185">Reference proteome</keyword>
<dbReference type="InterPro" id="IPR027417">
    <property type="entry name" value="P-loop_NTPase"/>
</dbReference>
<dbReference type="EMBL" id="BAABQU010000010">
    <property type="protein sequence ID" value="GAA5439539.1"/>
    <property type="molecule type" value="Genomic_DNA"/>
</dbReference>
<evidence type="ECO:0000313" key="3">
    <source>
        <dbReference type="EMBL" id="GAA5439539.1"/>
    </source>
</evidence>
<dbReference type="Proteomes" id="UP001423409">
    <property type="component" value="Unassembled WGS sequence"/>
</dbReference>
<sequence length="751" mass="83748">MARFIVTEATGAPGEVGELAIIDALRPALSSRDTVVFWRYPLNTRQGQLREPDLLLLDPEWGVVVIEVKNIPMGQIESIQGYAWRLSFPYFDRSVLEPYDQAKQQARVLIERMRDHPTLSGVPVRALVALPRVTRDEWNSAGQSFLFNDTPLLLGDELTATKFERAVEHTPCVRSGHALDDDTFKALLSAFGTGGSLPVAEVTPRPTPGSGRAHVRRIDLLAKAAQQRREFDLQQEKIAKTIPPGVQRIRGIAGSGKTVLLAQKAANMHLRHPEWDIALVFFCRALYEQMQLQVDHWLRAQSNGQVRYVDARHRIRILHAWGSKDQPGFYRTVAEHLGIEPMNVGHVKSISRGSVSSPTGGVVLSARELLAEADRRGLDVQMFDAVLIDEGQDLVDDDEALKYDGRQAFYWLAYRSLRPVPQEEPLLGEPAEPVEELKRPRRLIWAYDEAQSLDNLTIPEGGKLFGPELHRILNVGVTYRGGIGKSEVMRVCYRTPGPILVAAHALGMGLLRHEGTIARLANKRDWDRIGYKVDGDMRTRGPITITRPPEHSPNLIARLDPSPLIDFQTYSSRAQELEALARNVRYAVEVDGLSLDRQLIICLGRPGDRAIEAVFTALRREGLNVYVAGNQRGNVPPARDWREQNRNGFRLPDHVTVTNVVRAKGNEADLVHVVGLDEVAAQEGSVTMRNQLFVALTRSRGWVHLSGTALPASFEEEVRAVLASGEQITFRLSTAKRNLTDQDDEDDAVSA</sequence>
<evidence type="ECO:0000313" key="4">
    <source>
        <dbReference type="Proteomes" id="UP001423409"/>
    </source>
</evidence>
<dbReference type="InterPro" id="IPR011528">
    <property type="entry name" value="NERD"/>
</dbReference>
<dbReference type="Pfam" id="PF08378">
    <property type="entry name" value="NERD"/>
    <property type="match status" value="1"/>
</dbReference>